<accession>A0ABZ2XB65</accession>
<dbReference type="Proteomes" id="UP001489902">
    <property type="component" value="Chromosome 8"/>
</dbReference>
<feature type="compositionally biased region" description="Pro residues" evidence="1">
    <location>
        <begin position="130"/>
        <end position="139"/>
    </location>
</feature>
<evidence type="ECO:0000313" key="3">
    <source>
        <dbReference type="Proteomes" id="UP001489902"/>
    </source>
</evidence>
<feature type="compositionally biased region" description="Polar residues" evidence="1">
    <location>
        <begin position="34"/>
        <end position="50"/>
    </location>
</feature>
<reference evidence="2 3" key="1">
    <citation type="submission" date="2024-04" db="EMBL/GenBank/DDBJ databases">
        <title>Complete genome sequence of Fusarium acuminatum.</title>
        <authorList>
            <person name="Lan B."/>
        </authorList>
    </citation>
    <scope>NUCLEOTIDE SEQUENCE [LARGE SCALE GENOMIC DNA]</scope>
    <source>
        <strain evidence="2">1A</strain>
    </source>
</reference>
<name>A0ABZ2XB65_9HYPO</name>
<keyword evidence="3" id="KW-1185">Reference proteome</keyword>
<feature type="compositionally biased region" description="Basic and acidic residues" evidence="1">
    <location>
        <begin position="70"/>
        <end position="88"/>
    </location>
</feature>
<gene>
    <name evidence="2" type="ORF">QYS62_011617</name>
</gene>
<feature type="compositionally biased region" description="Polar residues" evidence="1">
    <location>
        <begin position="361"/>
        <end position="382"/>
    </location>
</feature>
<evidence type="ECO:0000256" key="1">
    <source>
        <dbReference type="SAM" id="MobiDB-lite"/>
    </source>
</evidence>
<evidence type="ECO:0000313" key="2">
    <source>
        <dbReference type="EMBL" id="WZH50373.1"/>
    </source>
</evidence>
<dbReference type="EMBL" id="CP151267">
    <property type="protein sequence ID" value="WZH50373.1"/>
    <property type="molecule type" value="Genomic_DNA"/>
</dbReference>
<protein>
    <submittedName>
        <fullName evidence="2">Uncharacterized protein</fullName>
    </submittedName>
</protein>
<proteinExistence type="predicted"/>
<feature type="region of interest" description="Disordered" evidence="1">
    <location>
        <begin position="1"/>
        <end position="145"/>
    </location>
</feature>
<feature type="region of interest" description="Disordered" evidence="1">
    <location>
        <begin position="332"/>
        <end position="405"/>
    </location>
</feature>
<sequence length="405" mass="45564">MRVVEGSQEIASRTIYDPLRGHSSHPVNPPLPTPVQTQPRPQETQRSAVPSSAPRRNPYDVLHPSTENDVYSKDNRGSDAIHTPREPEQMPTPQEYRVTPGLTPANVRSRPPSSERGRPTPPSLLIDPSSQPPESPPASPSVEETTQENMVLKNDGVVYIYPECVEGVPLVKITKSHPYWEPYWPNVKTLNEPQLARCREKYQAAIDAGPKQEKGGSSNYQIGRQVNRGMKILEFHEDGHISPYRLLSKKYIRSGKGGITLYNTLFRLSETTSELEKFGLDISPVDWMREHLHELIQAQGPNFNLARTIHDFYHDSKLTSLRYKHGFKNIGRPSGVMKARLSHGSPRNTPNPLQKRKSMHSVPTTSCDNSFTNQSPLPNQLSLAFPTPAPRPQPAFNTHLNKRPK</sequence>
<organism evidence="2 3">
    <name type="scientific">Fusarium acuminatum</name>
    <dbReference type="NCBI Taxonomy" id="5515"/>
    <lineage>
        <taxon>Eukaryota</taxon>
        <taxon>Fungi</taxon>
        <taxon>Dikarya</taxon>
        <taxon>Ascomycota</taxon>
        <taxon>Pezizomycotina</taxon>
        <taxon>Sordariomycetes</taxon>
        <taxon>Hypocreomycetidae</taxon>
        <taxon>Hypocreales</taxon>
        <taxon>Nectriaceae</taxon>
        <taxon>Fusarium</taxon>
        <taxon>Fusarium tricinctum species complex</taxon>
    </lineage>
</organism>